<keyword evidence="2" id="KW-1185">Reference proteome</keyword>
<evidence type="ECO:0000313" key="2">
    <source>
        <dbReference type="Proteomes" id="UP001596523"/>
    </source>
</evidence>
<evidence type="ECO:0000313" key="1">
    <source>
        <dbReference type="EMBL" id="MFC7304090.1"/>
    </source>
</evidence>
<name>A0ABW2JF31_9ACTN</name>
<comment type="caution">
    <text evidence="1">The sequence shown here is derived from an EMBL/GenBank/DDBJ whole genome shotgun (WGS) entry which is preliminary data.</text>
</comment>
<gene>
    <name evidence="1" type="ORF">ACFQVC_07660</name>
</gene>
<protein>
    <submittedName>
        <fullName evidence="1">Uncharacterized protein</fullName>
    </submittedName>
</protein>
<sequence length="180" mass="18759">MAMAFATGGAGLGIPLPDDHTGPGSLTTLEDALGTLLEGNEKIPLSAFAAALLNLLATQAAPASLVGPFLTPLPRLSYARKAKAFELLERTDSDLVALLDVHFPEPLTGSVSGLLKFVGGALLTLALFAALGEYAVYDPATKKLTARPVGWRLTGYEGRVDGLPDFKGYYQGREEAAGDA</sequence>
<dbReference type="EMBL" id="JBHTCF010000002">
    <property type="protein sequence ID" value="MFC7304090.1"/>
    <property type="molecule type" value="Genomic_DNA"/>
</dbReference>
<accession>A0ABW2JF31</accession>
<proteinExistence type="predicted"/>
<dbReference type="RefSeq" id="WP_381827937.1">
    <property type="nucleotide sequence ID" value="NZ_JBHTCF010000002.1"/>
</dbReference>
<organism evidence="1 2">
    <name type="scientific">Streptomyces monticola</name>
    <dbReference type="NCBI Taxonomy" id="2666263"/>
    <lineage>
        <taxon>Bacteria</taxon>
        <taxon>Bacillati</taxon>
        <taxon>Actinomycetota</taxon>
        <taxon>Actinomycetes</taxon>
        <taxon>Kitasatosporales</taxon>
        <taxon>Streptomycetaceae</taxon>
        <taxon>Streptomyces</taxon>
    </lineage>
</organism>
<dbReference type="Proteomes" id="UP001596523">
    <property type="component" value="Unassembled WGS sequence"/>
</dbReference>
<reference evidence="2" key="1">
    <citation type="journal article" date="2019" name="Int. J. Syst. Evol. Microbiol.">
        <title>The Global Catalogue of Microorganisms (GCM) 10K type strain sequencing project: providing services to taxonomists for standard genome sequencing and annotation.</title>
        <authorList>
            <consortium name="The Broad Institute Genomics Platform"/>
            <consortium name="The Broad Institute Genome Sequencing Center for Infectious Disease"/>
            <person name="Wu L."/>
            <person name="Ma J."/>
        </authorList>
    </citation>
    <scope>NUCLEOTIDE SEQUENCE [LARGE SCALE GENOMIC DNA]</scope>
    <source>
        <strain evidence="2">SYNS20</strain>
    </source>
</reference>